<organism evidence="1 2">
    <name type="scientific">Escherichia phage A5-4</name>
    <dbReference type="NCBI Taxonomy" id="2996162"/>
    <lineage>
        <taxon>Viruses</taxon>
        <taxon>Duplodnaviria</taxon>
        <taxon>Heunggongvirae</taxon>
        <taxon>Uroviricota</taxon>
        <taxon>Caudoviricetes</taxon>
        <taxon>Vequintavirinae</taxon>
    </lineage>
</organism>
<sequence length="111" mass="12824">MALVTKYFIEGQQAAQQGYSRVTRYKKEENKIEFFKGYDSVNRDAMVLRFESDPVGKPVTSYQASPQIVYVGTVKECNDKLITLKQADRAGYFVVYTADGKPYQYESKYFK</sequence>
<evidence type="ECO:0000313" key="2">
    <source>
        <dbReference type="Proteomes" id="UP001236076"/>
    </source>
</evidence>
<reference evidence="1 2" key="1">
    <citation type="submission" date="2022-10" db="EMBL/GenBank/DDBJ databases">
        <authorList>
            <person name="Cortes-Martin A."/>
            <person name="Buttimer C.T.H."/>
            <person name="Hill C."/>
        </authorList>
    </citation>
    <scope>NUCLEOTIDE SEQUENCE [LARGE SCALE GENOMIC DNA]</scope>
</reference>
<evidence type="ECO:0000313" key="1">
    <source>
        <dbReference type="EMBL" id="UZZ64305.1"/>
    </source>
</evidence>
<gene>
    <name evidence="1" type="ORF">A54_65</name>
</gene>
<name>A0AAE9TKY4_9CAUD</name>
<accession>A0AAE9TKY4</accession>
<keyword evidence="2" id="KW-1185">Reference proteome</keyword>
<proteinExistence type="predicted"/>
<protein>
    <submittedName>
        <fullName evidence="1">Uncharacterized protein</fullName>
    </submittedName>
</protein>
<dbReference type="Proteomes" id="UP001236076">
    <property type="component" value="Segment"/>
</dbReference>
<dbReference type="EMBL" id="OP744025">
    <property type="protein sequence ID" value="UZZ64305.1"/>
    <property type="molecule type" value="Genomic_DNA"/>
</dbReference>